<evidence type="ECO:0000256" key="8">
    <source>
        <dbReference type="ARBA" id="ARBA00023128"/>
    </source>
</evidence>
<protein>
    <submittedName>
        <fullName evidence="12">Mitochondrial carrier protein</fullName>
    </submittedName>
</protein>
<keyword evidence="7" id="KW-1133">Transmembrane helix</keyword>
<comment type="similarity">
    <text evidence="2 11">Belongs to the mitochondrial carrier (TC 2.A.29) family.</text>
</comment>
<evidence type="ECO:0000256" key="11">
    <source>
        <dbReference type="RuleBase" id="RU000488"/>
    </source>
</evidence>
<dbReference type="OrthoDB" id="434783at2759"/>
<dbReference type="PANTHER" id="PTHR46356:SF1">
    <property type="entry name" value="MITOCHONDRIAL 2-OXODICARBOXYLATE CARRIER"/>
    <property type="match status" value="1"/>
</dbReference>
<dbReference type="InterPro" id="IPR023395">
    <property type="entry name" value="MCP_dom_sf"/>
</dbReference>
<dbReference type="PANTHER" id="PTHR46356">
    <property type="entry name" value="MITOCHONDRIAL 2-OXODICARBOXYLATE CARRIER"/>
    <property type="match status" value="1"/>
</dbReference>
<comment type="subcellular location">
    <subcellularLocation>
        <location evidence="1">Mitochondrion inner membrane</location>
        <topology evidence="1">Multi-pass membrane protein</topology>
    </subcellularLocation>
</comment>
<evidence type="ECO:0000256" key="3">
    <source>
        <dbReference type="ARBA" id="ARBA00022448"/>
    </source>
</evidence>
<dbReference type="AlphaFoldDB" id="A0A2P6N0G4"/>
<keyword evidence="9 10" id="KW-0472">Membrane</keyword>
<dbReference type="Proteomes" id="UP000241769">
    <property type="component" value="Unassembled WGS sequence"/>
</dbReference>
<keyword evidence="3 11" id="KW-0813">Transport</keyword>
<reference evidence="12 13" key="1">
    <citation type="journal article" date="2018" name="Genome Biol. Evol.">
        <title>Multiple Roots of Fruiting Body Formation in Amoebozoa.</title>
        <authorList>
            <person name="Hillmann F."/>
            <person name="Forbes G."/>
            <person name="Novohradska S."/>
            <person name="Ferling I."/>
            <person name="Riege K."/>
            <person name="Groth M."/>
            <person name="Westermann M."/>
            <person name="Marz M."/>
            <person name="Spaller T."/>
            <person name="Winckler T."/>
            <person name="Schaap P."/>
            <person name="Glockner G."/>
        </authorList>
    </citation>
    <scope>NUCLEOTIDE SEQUENCE [LARGE SCALE GENOMIC DNA]</scope>
    <source>
        <strain evidence="12 13">Jena</strain>
    </source>
</reference>
<organism evidence="12 13">
    <name type="scientific">Planoprotostelium fungivorum</name>
    <dbReference type="NCBI Taxonomy" id="1890364"/>
    <lineage>
        <taxon>Eukaryota</taxon>
        <taxon>Amoebozoa</taxon>
        <taxon>Evosea</taxon>
        <taxon>Variosea</taxon>
        <taxon>Cavosteliida</taxon>
        <taxon>Cavosteliaceae</taxon>
        <taxon>Planoprotostelium</taxon>
    </lineage>
</organism>
<gene>
    <name evidence="12" type="ORF">PROFUN_14277</name>
</gene>
<dbReference type="InParanoid" id="A0A2P6N0G4"/>
<accession>A0A2P6N0G4</accession>
<evidence type="ECO:0000256" key="7">
    <source>
        <dbReference type="ARBA" id="ARBA00022989"/>
    </source>
</evidence>
<dbReference type="Pfam" id="PF00153">
    <property type="entry name" value="Mito_carr"/>
    <property type="match status" value="1"/>
</dbReference>
<sequence>MPEGTFRRYIEASILGASRGLVALPIEHPFDCVKTYMQAFPHLRSPRVAANEIYQAKGLVGFYSGAIPNSLRIAGKQAYRWPMMLSFPSLFSKIVPAPYAAGGTTERILTGIAIASLESFFVCPLERLKVFLMTSNQLKHGLRSFMEGAGGDKRSLRVELFRGLGAVYTRGLVSWVSFLFADHQTKKFARKISGEKELSIKTLMICSVPVGLFNTMLNMPFDIVKTTVQKEHYVQRDRSFGTDGNPGSCNISSNPSSLWPCLMS</sequence>
<evidence type="ECO:0000256" key="4">
    <source>
        <dbReference type="ARBA" id="ARBA00022692"/>
    </source>
</evidence>
<keyword evidence="13" id="KW-1185">Reference proteome</keyword>
<dbReference type="PROSITE" id="PS50920">
    <property type="entry name" value="SOLCAR"/>
    <property type="match status" value="1"/>
</dbReference>
<dbReference type="InterPro" id="IPR051752">
    <property type="entry name" value="Mito_2-oxodicarb_carrier"/>
</dbReference>
<comment type="caution">
    <text evidence="12">The sequence shown here is derived from an EMBL/GenBank/DDBJ whole genome shotgun (WGS) entry which is preliminary data.</text>
</comment>
<dbReference type="Gene3D" id="1.50.40.10">
    <property type="entry name" value="Mitochondrial carrier domain"/>
    <property type="match status" value="1"/>
</dbReference>
<dbReference type="GO" id="GO:0005743">
    <property type="term" value="C:mitochondrial inner membrane"/>
    <property type="evidence" value="ECO:0007669"/>
    <property type="project" value="UniProtKB-SubCell"/>
</dbReference>
<evidence type="ECO:0000256" key="5">
    <source>
        <dbReference type="ARBA" id="ARBA00022737"/>
    </source>
</evidence>
<dbReference type="SUPFAM" id="SSF103506">
    <property type="entry name" value="Mitochondrial carrier"/>
    <property type="match status" value="1"/>
</dbReference>
<evidence type="ECO:0000256" key="6">
    <source>
        <dbReference type="ARBA" id="ARBA00022792"/>
    </source>
</evidence>
<keyword evidence="4 10" id="KW-0812">Transmembrane</keyword>
<dbReference type="EMBL" id="MDYQ01000265">
    <property type="protein sequence ID" value="PRP77424.1"/>
    <property type="molecule type" value="Genomic_DNA"/>
</dbReference>
<proteinExistence type="inferred from homology"/>
<evidence type="ECO:0000313" key="12">
    <source>
        <dbReference type="EMBL" id="PRP77424.1"/>
    </source>
</evidence>
<evidence type="ECO:0000256" key="10">
    <source>
        <dbReference type="PROSITE-ProRule" id="PRU00282"/>
    </source>
</evidence>
<keyword evidence="6" id="KW-0999">Mitochondrion inner membrane</keyword>
<evidence type="ECO:0000313" key="13">
    <source>
        <dbReference type="Proteomes" id="UP000241769"/>
    </source>
</evidence>
<evidence type="ECO:0000256" key="9">
    <source>
        <dbReference type="ARBA" id="ARBA00023136"/>
    </source>
</evidence>
<name>A0A2P6N0G4_9EUKA</name>
<keyword evidence="5" id="KW-0677">Repeat</keyword>
<dbReference type="InterPro" id="IPR018108">
    <property type="entry name" value="MCP_transmembrane"/>
</dbReference>
<feature type="repeat" description="Solcar" evidence="10">
    <location>
        <begin position="7"/>
        <end position="90"/>
    </location>
</feature>
<evidence type="ECO:0000256" key="1">
    <source>
        <dbReference type="ARBA" id="ARBA00004448"/>
    </source>
</evidence>
<keyword evidence="8" id="KW-0496">Mitochondrion</keyword>
<evidence type="ECO:0000256" key="2">
    <source>
        <dbReference type="ARBA" id="ARBA00006375"/>
    </source>
</evidence>